<feature type="domain" description="Peptidase S12 Pab87-related C-terminal" evidence="3">
    <location>
        <begin position="403"/>
        <end position="503"/>
    </location>
</feature>
<evidence type="ECO:0000256" key="1">
    <source>
        <dbReference type="ARBA" id="ARBA00038215"/>
    </source>
</evidence>
<dbReference type="PANTHER" id="PTHR46825:SF9">
    <property type="entry name" value="BETA-LACTAMASE-RELATED DOMAIN-CONTAINING PROTEIN"/>
    <property type="match status" value="1"/>
</dbReference>
<dbReference type="Pfam" id="PF11954">
    <property type="entry name" value="DUF3471"/>
    <property type="match status" value="1"/>
</dbReference>
<feature type="domain" description="Beta-lactamase-related" evidence="2">
    <location>
        <begin position="12"/>
        <end position="348"/>
    </location>
</feature>
<dbReference type="EMBL" id="CP138588">
    <property type="protein sequence ID" value="WPH02908.1"/>
    <property type="molecule type" value="Genomic_DNA"/>
</dbReference>
<dbReference type="Gene3D" id="3.40.710.10">
    <property type="entry name" value="DD-peptidase/beta-lactamase superfamily"/>
    <property type="match status" value="1"/>
</dbReference>
<gene>
    <name evidence="4" type="ORF">R9X50_00577700</name>
</gene>
<sequence length="506" mass="56999">MDYLNSQEFSAHVEAIQEKWHIPGIAIAVVQGGETSSKGFGKAKLNPPKPCTPDTIFDIASVSKNLTAASVAVLIDDDEKYPDVQWDATMSSLLPDDFVMTGEGYTENVTVEDILSHRTGLPTHDSTYLGIRSERPDNARSVTRNLRNLEVAEPIRSKWMYCNLMFTAATHLVQKKTGQSFEEFIHTHFFKPLDMSSTNLQPNAAKAAGLADRIAGSYIWEEKKAQYKEIQILQTPEDQGAGSILSSVNDYIKYVKAILNREGPFTEAVYKGLIKPRIVTNPDDDDLDPFTSWTMYAAGFETYFYRGHLVVQHDGSINGFGSTLFFMPQFDFGGVVFGNSGSATSPANFLGRELMDAALKIPLAERVNWDEVYSAKTAKWEQENEDEGPKVKKALWPEYDGKAQEQTMPLSSYTGKFFNAGYHKMIVQVKDNQLFIDASDRCMGFYIKFEHLCDQTKFVALLIDCEDDEFEEPLAAEFEFEGGRAVRMGIKMDPDLEDYIWFDRIE</sequence>
<proteinExistence type="inferred from homology"/>
<dbReference type="InterPro" id="IPR021860">
    <property type="entry name" value="Peptidase_S12_Pab87-rel_C"/>
</dbReference>
<evidence type="ECO:0000259" key="2">
    <source>
        <dbReference type="Pfam" id="PF00144"/>
    </source>
</evidence>
<dbReference type="InterPro" id="IPR001466">
    <property type="entry name" value="Beta-lactam-related"/>
</dbReference>
<dbReference type="InterPro" id="IPR012338">
    <property type="entry name" value="Beta-lactam/transpept-like"/>
</dbReference>
<protein>
    <submittedName>
        <fullName evidence="4">Beta-lactamase family protein</fullName>
    </submittedName>
</protein>
<evidence type="ECO:0000313" key="4">
    <source>
        <dbReference type="EMBL" id="WPH02908.1"/>
    </source>
</evidence>
<name>A0AAQ3RDD1_9PEZI</name>
<evidence type="ECO:0000259" key="3">
    <source>
        <dbReference type="Pfam" id="PF11954"/>
    </source>
</evidence>
<organism evidence="4 5">
    <name type="scientific">Acrodontium crateriforme</name>
    <dbReference type="NCBI Taxonomy" id="150365"/>
    <lineage>
        <taxon>Eukaryota</taxon>
        <taxon>Fungi</taxon>
        <taxon>Dikarya</taxon>
        <taxon>Ascomycota</taxon>
        <taxon>Pezizomycotina</taxon>
        <taxon>Dothideomycetes</taxon>
        <taxon>Dothideomycetidae</taxon>
        <taxon>Mycosphaerellales</taxon>
        <taxon>Teratosphaeriaceae</taxon>
        <taxon>Acrodontium</taxon>
    </lineage>
</organism>
<keyword evidence="5" id="KW-1185">Reference proteome</keyword>
<dbReference type="Proteomes" id="UP001303373">
    <property type="component" value="Chromosome 9"/>
</dbReference>
<dbReference type="InterPro" id="IPR050491">
    <property type="entry name" value="AmpC-like"/>
</dbReference>
<dbReference type="SUPFAM" id="SSF56601">
    <property type="entry name" value="beta-lactamase/transpeptidase-like"/>
    <property type="match status" value="1"/>
</dbReference>
<dbReference type="PANTHER" id="PTHR46825">
    <property type="entry name" value="D-ALANYL-D-ALANINE-CARBOXYPEPTIDASE/ENDOPEPTIDASE AMPH"/>
    <property type="match status" value="1"/>
</dbReference>
<accession>A0AAQ3RDD1</accession>
<dbReference type="AlphaFoldDB" id="A0AAQ3RDD1"/>
<dbReference type="Pfam" id="PF00144">
    <property type="entry name" value="Beta-lactamase"/>
    <property type="match status" value="1"/>
</dbReference>
<comment type="similarity">
    <text evidence="1">Belongs to the peptidase S12 family.</text>
</comment>
<reference evidence="4 5" key="1">
    <citation type="submission" date="2023-11" db="EMBL/GenBank/DDBJ databases">
        <title>An acidophilic fungus is an integral part of prey digestion in a carnivorous sundew plant.</title>
        <authorList>
            <person name="Tsai I.J."/>
        </authorList>
    </citation>
    <scope>NUCLEOTIDE SEQUENCE [LARGE SCALE GENOMIC DNA]</scope>
    <source>
        <strain evidence="4">169a</strain>
    </source>
</reference>
<evidence type="ECO:0000313" key="5">
    <source>
        <dbReference type="Proteomes" id="UP001303373"/>
    </source>
</evidence>